<dbReference type="InterPro" id="IPR013176">
    <property type="entry name" value="Ccz1"/>
</dbReference>
<organism evidence="6 7">
    <name type="scientific">Rotaria socialis</name>
    <dbReference type="NCBI Taxonomy" id="392032"/>
    <lineage>
        <taxon>Eukaryota</taxon>
        <taxon>Metazoa</taxon>
        <taxon>Spiralia</taxon>
        <taxon>Gnathifera</taxon>
        <taxon>Rotifera</taxon>
        <taxon>Eurotatoria</taxon>
        <taxon>Bdelloidea</taxon>
        <taxon>Philodinida</taxon>
        <taxon>Philodinidae</taxon>
        <taxon>Rotaria</taxon>
    </lineage>
</organism>
<evidence type="ECO:0000256" key="1">
    <source>
        <dbReference type="ARBA" id="ARBA00005352"/>
    </source>
</evidence>
<feature type="coiled-coil region" evidence="2">
    <location>
        <begin position="949"/>
        <end position="976"/>
    </location>
</feature>
<dbReference type="GO" id="GO:0016192">
    <property type="term" value="P:vesicle-mediated transport"/>
    <property type="evidence" value="ECO:0007669"/>
    <property type="project" value="InterPro"/>
</dbReference>
<dbReference type="InterPro" id="IPR000580">
    <property type="entry name" value="TSC22/Bun"/>
</dbReference>
<dbReference type="GO" id="GO:0035658">
    <property type="term" value="C:Mon1-Ccz1 complex"/>
    <property type="evidence" value="ECO:0007669"/>
    <property type="project" value="InterPro"/>
</dbReference>
<proteinExistence type="inferred from homology"/>
<feature type="domain" description="CCZ1/INTU/HSP4 first Longin" evidence="3">
    <location>
        <begin position="17"/>
        <end position="139"/>
    </location>
</feature>
<sequence>MASSNERISSNVNLNDYFIYCPSLCEKEGQENRKILYYYPSDVDIDRQIRTVGYCEGLVKFTETFGFDDPCDSVHFQKTRLLFYKIENDICIAMSLHIPVVERKKDDKFVTEYYDENINDRIMLPILKMSYRYFVLQHGTMSTTIQHGGVEELRVVLKQHFDKFIQHHVLSMIRDATLDTSYIGIQFLPVEKKLYLKLQSILRRLELRFSSLKETLFLYKDQLIWSGLSQEDTSLVYSFFRLYYWPHVKVLLNSSTTQYLTIDTNANPADELIISATPTSQIYQAFFLGNPPMPYRVLVVNINLITIFSFFHDDGDSTNIEDMNTQIVDALKKDLDTMLPHFEEHLKKKYPSADNTVRTVYYNKINMAYSSTVDWTREPVNSMAGIMNTLAEDMQWFHPSGEIMVKRENDPWIISKRSDMRELLFVVNQKNANLKEISEKKSSKMNGSSAVNGPPAEQLIGKFQVINLDKLPVNTVVNHDDTSLPVSAIPDESGNPSRFQMIRVDRNFGRGRWKVNDYEPPENLVAAIIPPVNTIENETISIANNSTFANLPTTTATTTTTIPNVPVAVVPTVVPADTNVGSSASAAAAAAAAVAVATAFQQQQMALKNAPTLVPAANVPPPPGLLHAYQTATLPNQPYLLPNHPQFGYYPFYPTPYAPYPASWAAAAAALAASNPYLQAPTLPPPTATASITDPIRLSDAASDINAENTVMSSANFTNPTADQLQNAQLAAAAAAAPFLYAAHHSHAPYMPQISSTTSPYATIPSYHPQPTLPTIVPRNQPMPIFAPSQMISSTAADLQSSYQTPIFALPRYDTNQTNTQQSSTTRTKPLGTTLVNGFTNEPSYTTQVADLISSSPLITTSDSMAPSLISPIKTTTFSDILTYTAGGSPLNLTQKVAATDLLNNNNSQNTEITNEILKELTTPTKQNNTTDIDSKISAAMDLVKMHLLSAVRDEVTELRQQIRTLNDIVSNAEHENAFLRQYVPSEICAQYIPTVIGITSSDESTNPTATTSLSSICLSSSSQPALINSLSSNPASLAQQPTPLPINLQLPITTTSIAPT</sequence>
<dbReference type="Proteomes" id="UP000663873">
    <property type="component" value="Unassembled WGS sequence"/>
</dbReference>
<keyword evidence="7" id="KW-1185">Reference proteome</keyword>
<gene>
    <name evidence="6" type="ORF">UJA718_LOCUS4345</name>
</gene>
<evidence type="ECO:0000256" key="2">
    <source>
        <dbReference type="SAM" id="Coils"/>
    </source>
</evidence>
<name>A0A819Z6X6_9BILA</name>
<accession>A0A819Z6X6</accession>
<dbReference type="Pfam" id="PF19032">
    <property type="entry name" value="Intu_longin_2"/>
    <property type="match status" value="1"/>
</dbReference>
<dbReference type="SUPFAM" id="SSF58026">
    <property type="entry name" value="Delta-sleep-inducing peptide immunoreactive peptide"/>
    <property type="match status" value="1"/>
</dbReference>
<dbReference type="InterPro" id="IPR043989">
    <property type="entry name" value="CCZ1/INTU/HSP4_longin_3"/>
</dbReference>
<dbReference type="InterPro" id="IPR043988">
    <property type="entry name" value="CCZ1/INTU_longin_2"/>
</dbReference>
<feature type="domain" description="CCZ1/INTU second Longin" evidence="4">
    <location>
        <begin position="213"/>
        <end position="322"/>
    </location>
</feature>
<dbReference type="Pfam" id="PF01166">
    <property type="entry name" value="TSC22"/>
    <property type="match status" value="1"/>
</dbReference>
<evidence type="ECO:0000259" key="5">
    <source>
        <dbReference type="Pfam" id="PF19033"/>
    </source>
</evidence>
<dbReference type="EMBL" id="CAJOBP010000347">
    <property type="protein sequence ID" value="CAF4165457.1"/>
    <property type="molecule type" value="Genomic_DNA"/>
</dbReference>
<evidence type="ECO:0008006" key="8">
    <source>
        <dbReference type="Google" id="ProtNLM"/>
    </source>
</evidence>
<evidence type="ECO:0000259" key="3">
    <source>
        <dbReference type="Pfam" id="PF19031"/>
    </source>
</evidence>
<dbReference type="PANTHER" id="PTHR13056:SF0">
    <property type="entry name" value="VACUOLAR FUSION PROTEIN CCZ1 HOMOLOG-RELATED"/>
    <property type="match status" value="1"/>
</dbReference>
<dbReference type="Pfam" id="PF19031">
    <property type="entry name" value="Intu_longin_1"/>
    <property type="match status" value="1"/>
</dbReference>
<comment type="similarity">
    <text evidence="1">Belongs to the CCZ1 family.</text>
</comment>
<dbReference type="InterPro" id="IPR043987">
    <property type="entry name" value="CCZ1/INTU/HSP4_longin_1"/>
</dbReference>
<comment type="caution">
    <text evidence="6">The sequence shown here is derived from an EMBL/GenBank/DDBJ whole genome shotgun (WGS) entry which is preliminary data.</text>
</comment>
<dbReference type="CDD" id="cd21936">
    <property type="entry name" value="ZIP_TSC22D"/>
    <property type="match status" value="1"/>
</dbReference>
<dbReference type="AlphaFoldDB" id="A0A819Z6X6"/>
<evidence type="ECO:0000313" key="7">
    <source>
        <dbReference type="Proteomes" id="UP000663873"/>
    </source>
</evidence>
<dbReference type="GO" id="GO:0006357">
    <property type="term" value="P:regulation of transcription by RNA polymerase II"/>
    <property type="evidence" value="ECO:0007669"/>
    <property type="project" value="InterPro"/>
</dbReference>
<evidence type="ECO:0000259" key="4">
    <source>
        <dbReference type="Pfam" id="PF19032"/>
    </source>
</evidence>
<dbReference type="Gene3D" id="1.20.5.490">
    <property type="entry name" value="Single helix bin"/>
    <property type="match status" value="1"/>
</dbReference>
<keyword evidence="2" id="KW-0175">Coiled coil</keyword>
<protein>
    <recommendedName>
        <fullName evidence="8">CCZ1/INTU/HSP4 first Longin domain-containing protein</fullName>
    </recommendedName>
</protein>
<evidence type="ECO:0000313" key="6">
    <source>
        <dbReference type="EMBL" id="CAF4165457.1"/>
    </source>
</evidence>
<dbReference type="Pfam" id="PF19033">
    <property type="entry name" value="Intu_longin_3"/>
    <property type="match status" value="1"/>
</dbReference>
<reference evidence="6" key="1">
    <citation type="submission" date="2021-02" db="EMBL/GenBank/DDBJ databases">
        <authorList>
            <person name="Nowell W R."/>
        </authorList>
    </citation>
    <scope>NUCLEOTIDE SEQUENCE</scope>
</reference>
<feature type="domain" description="CCZ1/INTU/HPS4 third Longin" evidence="5">
    <location>
        <begin position="357"/>
        <end position="440"/>
    </location>
</feature>
<dbReference type="PANTHER" id="PTHR13056">
    <property type="entry name" value="VACUOLAR FUSION PROTEIN CCZ1 HOMOLOG-RELATED"/>
    <property type="match status" value="1"/>
</dbReference>